<keyword evidence="3" id="KW-0479">Metal-binding</keyword>
<dbReference type="PANTHER" id="PTHR42648:SF11">
    <property type="entry name" value="TRANSPOSON TY4-P GAG-POL POLYPROTEIN"/>
    <property type="match status" value="1"/>
</dbReference>
<evidence type="ECO:0000256" key="6">
    <source>
        <dbReference type="ARBA" id="ARBA00022842"/>
    </source>
</evidence>
<keyword evidence="10" id="KW-0233">DNA recombination</keyword>
<name>A0A0L6VKM5_9BASI</name>
<evidence type="ECO:0000256" key="4">
    <source>
        <dbReference type="ARBA" id="ARBA00022759"/>
    </source>
</evidence>
<dbReference type="GO" id="GO:0046872">
    <property type="term" value="F:metal ion binding"/>
    <property type="evidence" value="ECO:0007669"/>
    <property type="project" value="UniProtKB-KW"/>
</dbReference>
<dbReference type="Gene3D" id="3.30.420.10">
    <property type="entry name" value="Ribonuclease H-like superfamily/Ribonuclease H"/>
    <property type="match status" value="1"/>
</dbReference>
<keyword evidence="8" id="KW-0695">RNA-directed DNA polymerase</keyword>
<evidence type="ECO:0000313" key="14">
    <source>
        <dbReference type="Proteomes" id="UP000037035"/>
    </source>
</evidence>
<accession>A0A0L6VKM5</accession>
<dbReference type="InterPro" id="IPR025724">
    <property type="entry name" value="GAG-pre-integrase_dom"/>
</dbReference>
<dbReference type="GO" id="GO:0003676">
    <property type="term" value="F:nucleic acid binding"/>
    <property type="evidence" value="ECO:0007669"/>
    <property type="project" value="InterPro"/>
</dbReference>
<dbReference type="GO" id="GO:0004519">
    <property type="term" value="F:endonuclease activity"/>
    <property type="evidence" value="ECO:0007669"/>
    <property type="project" value="UniProtKB-KW"/>
</dbReference>
<dbReference type="GO" id="GO:0003964">
    <property type="term" value="F:RNA-directed DNA polymerase activity"/>
    <property type="evidence" value="ECO:0007669"/>
    <property type="project" value="UniProtKB-KW"/>
</dbReference>
<dbReference type="InterPro" id="IPR036397">
    <property type="entry name" value="RNaseH_sf"/>
</dbReference>
<dbReference type="AlphaFoldDB" id="A0A0L6VKM5"/>
<evidence type="ECO:0000313" key="13">
    <source>
        <dbReference type="EMBL" id="KNZ61308.1"/>
    </source>
</evidence>
<evidence type="ECO:0000256" key="7">
    <source>
        <dbReference type="ARBA" id="ARBA00022908"/>
    </source>
</evidence>
<dbReference type="GO" id="GO:0003887">
    <property type="term" value="F:DNA-directed DNA polymerase activity"/>
    <property type="evidence" value="ECO:0007669"/>
    <property type="project" value="UniProtKB-KW"/>
</dbReference>
<sequence length="115" mass="13031">MLARHRAFATTSDALVLHNLLGHPSFPYLKAAFPELNIKDLTCAHCNLAKMHRQPFLGNFPRPSQALECIHMDLCRPITTASRGGNKYFLKIIDGHTKYRFIYPMPAQTETLLPP</sequence>
<dbReference type="VEuPathDB" id="FungiDB:VP01_1421g2"/>
<evidence type="ECO:0000256" key="9">
    <source>
        <dbReference type="ARBA" id="ARBA00022932"/>
    </source>
</evidence>
<keyword evidence="9" id="KW-0808">Transferase</keyword>
<evidence type="ECO:0000259" key="11">
    <source>
        <dbReference type="Pfam" id="PF13976"/>
    </source>
</evidence>
<organism evidence="13 14">
    <name type="scientific">Puccinia sorghi</name>
    <dbReference type="NCBI Taxonomy" id="27349"/>
    <lineage>
        <taxon>Eukaryota</taxon>
        <taxon>Fungi</taxon>
        <taxon>Dikarya</taxon>
        <taxon>Basidiomycota</taxon>
        <taxon>Pucciniomycotina</taxon>
        <taxon>Pucciniomycetes</taxon>
        <taxon>Pucciniales</taxon>
        <taxon>Pucciniaceae</taxon>
        <taxon>Puccinia</taxon>
    </lineage>
</organism>
<keyword evidence="5" id="KW-0378">Hydrolase</keyword>
<proteinExistence type="predicted"/>
<feature type="domain" description="GAG-pre-integrase" evidence="11">
    <location>
        <begin position="9"/>
        <end position="51"/>
    </location>
</feature>
<dbReference type="PANTHER" id="PTHR42648">
    <property type="entry name" value="TRANSPOSASE, PUTATIVE-RELATED"/>
    <property type="match status" value="1"/>
</dbReference>
<dbReference type="GO" id="GO:0006310">
    <property type="term" value="P:DNA recombination"/>
    <property type="evidence" value="ECO:0007669"/>
    <property type="project" value="UniProtKB-KW"/>
</dbReference>
<evidence type="ECO:0000313" key="12">
    <source>
        <dbReference type="EMBL" id="KNZ56782.1"/>
    </source>
</evidence>
<dbReference type="GO" id="GO:0015074">
    <property type="term" value="P:DNA integration"/>
    <property type="evidence" value="ECO:0007669"/>
    <property type="project" value="UniProtKB-KW"/>
</dbReference>
<evidence type="ECO:0000256" key="2">
    <source>
        <dbReference type="ARBA" id="ARBA00022722"/>
    </source>
</evidence>
<comment type="caution">
    <text evidence="13">The sequence shown here is derived from an EMBL/GenBank/DDBJ whole genome shotgun (WGS) entry which is preliminary data.</text>
</comment>
<evidence type="ECO:0000256" key="3">
    <source>
        <dbReference type="ARBA" id="ARBA00022723"/>
    </source>
</evidence>
<keyword evidence="6" id="KW-0460">Magnesium</keyword>
<keyword evidence="9" id="KW-0239">DNA-directed DNA polymerase</keyword>
<dbReference type="VEuPathDB" id="FungiDB:VP01_231g5"/>
<protein>
    <recommendedName>
        <fullName evidence="11">GAG-pre-integrase domain-containing protein</fullName>
    </recommendedName>
</protein>
<dbReference type="GO" id="GO:0016787">
    <property type="term" value="F:hydrolase activity"/>
    <property type="evidence" value="ECO:0007669"/>
    <property type="project" value="UniProtKB-KW"/>
</dbReference>
<evidence type="ECO:0000256" key="1">
    <source>
        <dbReference type="ARBA" id="ARBA00022695"/>
    </source>
</evidence>
<evidence type="ECO:0000256" key="10">
    <source>
        <dbReference type="ARBA" id="ARBA00023172"/>
    </source>
</evidence>
<keyword evidence="14" id="KW-1185">Reference proteome</keyword>
<dbReference type="SUPFAM" id="SSF53098">
    <property type="entry name" value="Ribonuclease H-like"/>
    <property type="match status" value="1"/>
</dbReference>
<evidence type="ECO:0000256" key="5">
    <source>
        <dbReference type="ARBA" id="ARBA00022801"/>
    </source>
</evidence>
<keyword evidence="2" id="KW-0540">Nuclease</keyword>
<dbReference type="EMBL" id="LAVV01004688">
    <property type="protein sequence ID" value="KNZ61308.1"/>
    <property type="molecule type" value="Genomic_DNA"/>
</dbReference>
<keyword evidence="4" id="KW-0255">Endonuclease</keyword>
<dbReference type="EMBL" id="LAVV01007192">
    <property type="protein sequence ID" value="KNZ56782.1"/>
    <property type="molecule type" value="Genomic_DNA"/>
</dbReference>
<evidence type="ECO:0000256" key="8">
    <source>
        <dbReference type="ARBA" id="ARBA00022918"/>
    </source>
</evidence>
<gene>
    <name evidence="13" type="ORF">VP01_1421g2</name>
    <name evidence="12" type="ORF">VP01_231g5</name>
</gene>
<dbReference type="InterPro" id="IPR039537">
    <property type="entry name" value="Retrotran_Ty1/copia-like"/>
</dbReference>
<reference evidence="13 14" key="1">
    <citation type="submission" date="2015-08" db="EMBL/GenBank/DDBJ databases">
        <title>Next Generation Sequencing and Analysis of the Genome of Puccinia sorghi L Schw, the Causal Agent of Maize Common Rust.</title>
        <authorList>
            <person name="Rochi L."/>
            <person name="Burguener G."/>
            <person name="Darino M."/>
            <person name="Turjanski A."/>
            <person name="Kreff E."/>
            <person name="Dieguez M.J."/>
            <person name="Sacco F."/>
        </authorList>
    </citation>
    <scope>NUCLEOTIDE SEQUENCE [LARGE SCALE GENOMIC DNA]</scope>
    <source>
        <strain evidence="13 14">RO10H11247</strain>
    </source>
</reference>
<dbReference type="Proteomes" id="UP000037035">
    <property type="component" value="Unassembled WGS sequence"/>
</dbReference>
<keyword evidence="1" id="KW-0548">Nucleotidyltransferase</keyword>
<dbReference type="InterPro" id="IPR012337">
    <property type="entry name" value="RNaseH-like_sf"/>
</dbReference>
<keyword evidence="7" id="KW-0229">DNA integration</keyword>
<dbReference type="OrthoDB" id="7691805at2759"/>
<dbReference type="Pfam" id="PF13976">
    <property type="entry name" value="gag_pre-integrs"/>
    <property type="match status" value="1"/>
</dbReference>